<gene>
    <name evidence="3" type="ORF">HJG59_002912</name>
</gene>
<feature type="region of interest" description="Disordered" evidence="2">
    <location>
        <begin position="249"/>
        <end position="273"/>
    </location>
</feature>
<name>A0A7J8BWS9_MOLMO</name>
<keyword evidence="3" id="KW-0808">Transferase</keyword>
<feature type="coiled-coil region" evidence="1">
    <location>
        <begin position="178"/>
        <end position="240"/>
    </location>
</feature>
<accession>A0A7J8BWS9</accession>
<evidence type="ECO:0000256" key="1">
    <source>
        <dbReference type="SAM" id="Coils"/>
    </source>
</evidence>
<keyword evidence="4" id="KW-1185">Reference proteome</keyword>
<keyword evidence="1" id="KW-0175">Coiled coil</keyword>
<protein>
    <submittedName>
        <fullName evidence="3">Citron rho-interacting serine/threonine kinase</fullName>
    </submittedName>
</protein>
<keyword evidence="3" id="KW-0418">Kinase</keyword>
<evidence type="ECO:0000256" key="2">
    <source>
        <dbReference type="SAM" id="MobiDB-lite"/>
    </source>
</evidence>
<feature type="region of interest" description="Disordered" evidence="2">
    <location>
        <begin position="296"/>
        <end position="326"/>
    </location>
</feature>
<reference evidence="3 4" key="1">
    <citation type="journal article" date="2020" name="Nature">
        <title>Six reference-quality genomes reveal evolution of bat adaptations.</title>
        <authorList>
            <person name="Jebb D."/>
            <person name="Huang Z."/>
            <person name="Pippel M."/>
            <person name="Hughes G.M."/>
            <person name="Lavrichenko K."/>
            <person name="Devanna P."/>
            <person name="Winkler S."/>
            <person name="Jermiin L.S."/>
            <person name="Skirmuntt E.C."/>
            <person name="Katzourakis A."/>
            <person name="Burkitt-Gray L."/>
            <person name="Ray D.A."/>
            <person name="Sullivan K.A.M."/>
            <person name="Roscito J.G."/>
            <person name="Kirilenko B.M."/>
            <person name="Davalos L.M."/>
            <person name="Corthals A.P."/>
            <person name="Power M.L."/>
            <person name="Jones G."/>
            <person name="Ransome R.D."/>
            <person name="Dechmann D.K.N."/>
            <person name="Locatelli A.G."/>
            <person name="Puechmaille S.J."/>
            <person name="Fedrigo O."/>
            <person name="Jarvis E.D."/>
            <person name="Hiller M."/>
            <person name="Vernes S.C."/>
            <person name="Myers E.W."/>
            <person name="Teeling E.C."/>
        </authorList>
    </citation>
    <scope>NUCLEOTIDE SEQUENCE [LARGE SCALE GENOMIC DNA]</scope>
    <source>
        <strain evidence="3">MMolMol1</strain>
        <tissue evidence="3">Muscle</tissue>
    </source>
</reference>
<proteinExistence type="predicted"/>
<evidence type="ECO:0000313" key="3">
    <source>
        <dbReference type="EMBL" id="KAF6403198.1"/>
    </source>
</evidence>
<organism evidence="3 4">
    <name type="scientific">Molossus molossus</name>
    <name type="common">Pallas' mastiff bat</name>
    <name type="synonym">Vespertilio molossus</name>
    <dbReference type="NCBI Taxonomy" id="27622"/>
    <lineage>
        <taxon>Eukaryota</taxon>
        <taxon>Metazoa</taxon>
        <taxon>Chordata</taxon>
        <taxon>Craniata</taxon>
        <taxon>Vertebrata</taxon>
        <taxon>Euteleostomi</taxon>
        <taxon>Mammalia</taxon>
        <taxon>Eutheria</taxon>
        <taxon>Laurasiatheria</taxon>
        <taxon>Chiroptera</taxon>
        <taxon>Yangochiroptera</taxon>
        <taxon>Molossidae</taxon>
        <taxon>Molossus</taxon>
    </lineage>
</organism>
<dbReference type="EMBL" id="JACASF010000022">
    <property type="protein sequence ID" value="KAF6403198.1"/>
    <property type="molecule type" value="Genomic_DNA"/>
</dbReference>
<sequence>MEKKLLIKSKELQDSQDKCHKMEQEMTRLHRRVSEVEAVLSQKEVELKASETQRSLLEQDLATYITECSSLKRSLEQARMEVSQEDDKALQLLHDIREQSRKLQEIKEQEYQAQVEEMRLMMNQLEEDLVSARRRSDLYESELRESRLAAEEFKRKATESQHKLMKAKDPGKPEVGEYSKLEKINAEQQLKIQELQEKLEKAVKASTEATELLQNIRQAKERAERELEKLQNREDSSEGIKKKLVEAEVSRGPPARGGRTPVPAWPHGGDSDLGRAKAQALQKHLFLPSDQTALPSANPVAFERPGGVFPQGEDRFATATSRRKMF</sequence>
<dbReference type="GO" id="GO:0016301">
    <property type="term" value="F:kinase activity"/>
    <property type="evidence" value="ECO:0007669"/>
    <property type="project" value="UniProtKB-KW"/>
</dbReference>
<dbReference type="Proteomes" id="UP000550707">
    <property type="component" value="Unassembled WGS sequence"/>
</dbReference>
<feature type="coiled-coil region" evidence="1">
    <location>
        <begin position="12"/>
        <end position="142"/>
    </location>
</feature>
<dbReference type="AlphaFoldDB" id="A0A7J8BWS9"/>
<evidence type="ECO:0000313" key="4">
    <source>
        <dbReference type="Proteomes" id="UP000550707"/>
    </source>
</evidence>
<comment type="caution">
    <text evidence="3">The sequence shown here is derived from an EMBL/GenBank/DDBJ whole genome shotgun (WGS) entry which is preliminary data.</text>
</comment>